<accession>A0ABX3C3A2</accession>
<feature type="compositionally biased region" description="Polar residues" evidence="1">
    <location>
        <begin position="127"/>
        <end position="139"/>
    </location>
</feature>
<evidence type="ECO:0008006" key="4">
    <source>
        <dbReference type="Google" id="ProtNLM"/>
    </source>
</evidence>
<reference evidence="2 3" key="1">
    <citation type="submission" date="2016-10" db="EMBL/GenBank/DDBJ databases">
        <title>Evaluation of Human, Animal and Environmental Mycobacterium chelonae Isolates by Core Genome Phylogenomic Analysis, Targeted Gene Comparison, and Anti-microbial Susceptibility Patterns: A Tale of Mistaken Identities.</title>
        <authorList>
            <person name="Fogelson S.B."/>
            <person name="Camus A.C."/>
            <person name="Lorenz W."/>
            <person name="Vasireddy R."/>
            <person name="Vasireddy S."/>
            <person name="Smith T."/>
            <person name="Brown-Elliott B.A."/>
            <person name="Wallace R.J.Jr."/>
            <person name="Hasan N.A."/>
            <person name="Reischl U."/>
            <person name="Sanchez S."/>
        </authorList>
    </citation>
    <scope>NUCLEOTIDE SEQUENCE [LARGE SCALE GENOMIC DNA]</scope>
    <source>
        <strain evidence="2 3">8528</strain>
    </source>
</reference>
<gene>
    <name evidence="2" type="ORF">BKG73_08945</name>
</gene>
<dbReference type="Proteomes" id="UP000179621">
    <property type="component" value="Unassembled WGS sequence"/>
</dbReference>
<evidence type="ECO:0000313" key="2">
    <source>
        <dbReference type="EMBL" id="OHU11432.1"/>
    </source>
</evidence>
<evidence type="ECO:0000313" key="3">
    <source>
        <dbReference type="Proteomes" id="UP000179621"/>
    </source>
</evidence>
<comment type="caution">
    <text evidence="2">The sequence shown here is derived from an EMBL/GenBank/DDBJ whole genome shotgun (WGS) entry which is preliminary data.</text>
</comment>
<name>A0ABX3C3A2_9MYCO</name>
<protein>
    <recommendedName>
        <fullName evidence="4">Translation initiation factor IF-2</fullName>
    </recommendedName>
</protein>
<evidence type="ECO:0000256" key="1">
    <source>
        <dbReference type="SAM" id="MobiDB-lite"/>
    </source>
</evidence>
<keyword evidence="3" id="KW-1185">Reference proteome</keyword>
<feature type="region of interest" description="Disordered" evidence="1">
    <location>
        <begin position="76"/>
        <end position="146"/>
    </location>
</feature>
<sequence length="170" mass="18167">MRRKAKQRLEEAADRMARQLLGMATNDDVSDSVKLAAIRDALDRAGVSTKSELELSVKEPKPYEQIFAGMAAQTREQYRANAHPPAPLALPPGGAEEDVVDAEVVPETPPSAPVASLPHENHGDGPDSSTAASTPSQGGQLVPLEDAQAQVAEANRKSGVYPVRRVRRGR</sequence>
<dbReference type="EMBL" id="MLIH01000009">
    <property type="protein sequence ID" value="OHU11432.1"/>
    <property type="molecule type" value="Genomic_DNA"/>
</dbReference>
<feature type="region of interest" description="Disordered" evidence="1">
    <location>
        <begin position="151"/>
        <end position="170"/>
    </location>
</feature>
<proteinExistence type="predicted"/>
<organism evidence="2 3">
    <name type="scientific">Mycobacteroides saopaulense</name>
    <dbReference type="NCBI Taxonomy" id="1578165"/>
    <lineage>
        <taxon>Bacteria</taxon>
        <taxon>Bacillati</taxon>
        <taxon>Actinomycetota</taxon>
        <taxon>Actinomycetes</taxon>
        <taxon>Mycobacteriales</taxon>
        <taxon>Mycobacteriaceae</taxon>
        <taxon>Mycobacteroides</taxon>
    </lineage>
</organism>